<feature type="region of interest" description="Disordered" evidence="1">
    <location>
        <begin position="222"/>
        <end position="284"/>
    </location>
</feature>
<dbReference type="WBParaSite" id="ALUE_0001503601-mRNA-1">
    <property type="protein sequence ID" value="ALUE_0001503601-mRNA-1"/>
    <property type="gene ID" value="ALUE_0001503601"/>
</dbReference>
<feature type="compositionally biased region" description="Basic and acidic residues" evidence="1">
    <location>
        <begin position="272"/>
        <end position="284"/>
    </location>
</feature>
<reference evidence="3" key="1">
    <citation type="submission" date="2017-02" db="UniProtKB">
        <authorList>
            <consortium name="WormBaseParasite"/>
        </authorList>
    </citation>
    <scope>IDENTIFICATION</scope>
</reference>
<protein>
    <submittedName>
        <fullName evidence="3">FLYWCH-type domain-containing protein</fullName>
    </submittedName>
</protein>
<sequence length="307" mass="35267">MMVYVSSEDRVPTDDIVWKVSYNHSITFADAEAAERFITENAYRKVFERERKRKGGLKRYYLCSAFWESSIKCDHKFTLIAADGVFVGKTTDGGRPHVHQPIYDGCSNDQAPAAAKMKPESSVVVSEESEQQLQNLIRECSSSVVERMRCIYERKKREIEREAMRLFSQMPLDRQKDFLEMQEKQRQRKLRPRRRFADFVRAGIGQGISDELLQQTHLSALGIGGEDSDDSFHYDSPIEEKPEEGNEEDSIRPSYDWPTSSNEPGGTATTIENEKHQASKNEEEEHLHLEKIYGIFPITDSTQTGNN</sequence>
<feature type="compositionally biased region" description="Polar residues" evidence="1">
    <location>
        <begin position="257"/>
        <end position="271"/>
    </location>
</feature>
<proteinExistence type="predicted"/>
<evidence type="ECO:0000313" key="3">
    <source>
        <dbReference type="WBParaSite" id="ALUE_0001503601-mRNA-1"/>
    </source>
</evidence>
<keyword evidence="2" id="KW-1185">Reference proteome</keyword>
<evidence type="ECO:0000313" key="2">
    <source>
        <dbReference type="Proteomes" id="UP000036681"/>
    </source>
</evidence>
<name>A0A0M3IBE9_ASCLU</name>
<accession>A0A0M3IBE9</accession>
<feature type="compositionally biased region" description="Basic and acidic residues" evidence="1">
    <location>
        <begin position="230"/>
        <end position="244"/>
    </location>
</feature>
<dbReference type="AlphaFoldDB" id="A0A0M3IBE9"/>
<organism evidence="2 3">
    <name type="scientific">Ascaris lumbricoides</name>
    <name type="common">Giant roundworm</name>
    <dbReference type="NCBI Taxonomy" id="6252"/>
    <lineage>
        <taxon>Eukaryota</taxon>
        <taxon>Metazoa</taxon>
        <taxon>Ecdysozoa</taxon>
        <taxon>Nematoda</taxon>
        <taxon>Chromadorea</taxon>
        <taxon>Rhabditida</taxon>
        <taxon>Spirurina</taxon>
        <taxon>Ascaridomorpha</taxon>
        <taxon>Ascaridoidea</taxon>
        <taxon>Ascarididae</taxon>
        <taxon>Ascaris</taxon>
    </lineage>
</organism>
<evidence type="ECO:0000256" key="1">
    <source>
        <dbReference type="SAM" id="MobiDB-lite"/>
    </source>
</evidence>
<dbReference type="Proteomes" id="UP000036681">
    <property type="component" value="Unplaced"/>
</dbReference>